<evidence type="ECO:0000256" key="1">
    <source>
        <dbReference type="SAM" id="Phobius"/>
    </source>
</evidence>
<evidence type="ECO:0000313" key="4">
    <source>
        <dbReference type="EMBL" id="UYO64576.1"/>
    </source>
</evidence>
<dbReference type="RefSeq" id="WP_070371374.1">
    <property type="nucleotide sequence ID" value="NZ_CABIIK010000015.1"/>
</dbReference>
<keyword evidence="7" id="KW-1185">Reference proteome</keyword>
<organism evidence="2 5">
    <name type="scientific">Acetobacterium wieringae</name>
    <dbReference type="NCBI Taxonomy" id="52694"/>
    <lineage>
        <taxon>Bacteria</taxon>
        <taxon>Bacillati</taxon>
        <taxon>Bacillota</taxon>
        <taxon>Clostridia</taxon>
        <taxon>Eubacteriales</taxon>
        <taxon>Eubacteriaceae</taxon>
        <taxon>Acetobacterium</taxon>
    </lineage>
</organism>
<reference evidence="4" key="3">
    <citation type="submission" date="2021-11" db="EMBL/GenBank/DDBJ databases">
        <title>Isoprene-degrading acetogen.</title>
        <authorList>
            <person name="Yang Y."/>
            <person name="Jin H."/>
            <person name="Yan J."/>
        </authorList>
    </citation>
    <scope>NUCLEOTIDE SEQUENCE</scope>
    <source>
        <strain evidence="4">Berkeley</strain>
    </source>
</reference>
<dbReference type="EMBL" id="LKEU01000031">
    <property type="protein sequence ID" value="OFV70293.1"/>
    <property type="molecule type" value="Genomic_DNA"/>
</dbReference>
<protein>
    <submittedName>
        <fullName evidence="3">Stress-responsive transcriptional regulator PspC</fullName>
    </submittedName>
</protein>
<proteinExistence type="predicted"/>
<evidence type="ECO:0000313" key="2">
    <source>
        <dbReference type="EMBL" id="OFV70293.1"/>
    </source>
</evidence>
<dbReference type="AlphaFoldDB" id="A0A1F2PG42"/>
<dbReference type="Proteomes" id="UP000322619">
    <property type="component" value="Unassembled WGS sequence"/>
</dbReference>
<keyword evidence="1" id="KW-1133">Transmembrane helix</keyword>
<dbReference type="Proteomes" id="UP000176244">
    <property type="component" value="Unassembled WGS sequence"/>
</dbReference>
<dbReference type="EMBL" id="CP087994">
    <property type="protein sequence ID" value="UYO64576.1"/>
    <property type="molecule type" value="Genomic_DNA"/>
</dbReference>
<dbReference type="EMBL" id="VSLA01000007">
    <property type="protein sequence ID" value="TYC87120.1"/>
    <property type="molecule type" value="Genomic_DNA"/>
</dbReference>
<keyword evidence="1" id="KW-0472">Membrane</keyword>
<name>A0A1F2PG42_9FIRM</name>
<sequence>MLKKILVGFSAVMAGMLMVFGGIYVVEKRKEEAMGGKLMRVNYKFTKEFED</sequence>
<evidence type="ECO:0000313" key="7">
    <source>
        <dbReference type="Proteomes" id="UP001163550"/>
    </source>
</evidence>
<keyword evidence="1" id="KW-0812">Transmembrane</keyword>
<feature type="transmembrane region" description="Helical" evidence="1">
    <location>
        <begin position="6"/>
        <end position="26"/>
    </location>
</feature>
<gene>
    <name evidence="2" type="ORF">ACWI_20740</name>
    <name evidence="3" type="ORF">FXB42_05530</name>
    <name evidence="4" type="ORF">LNN31_09170</name>
</gene>
<evidence type="ECO:0000313" key="6">
    <source>
        <dbReference type="Proteomes" id="UP000322619"/>
    </source>
</evidence>
<reference evidence="2 5" key="1">
    <citation type="submission" date="2015-09" db="EMBL/GenBank/DDBJ databases">
        <title>Genome sequence of Acetobacterium wieringae DSM 1911.</title>
        <authorList>
            <person name="Poehlein A."/>
            <person name="Bengelsdorf F.R."/>
            <person name="Schiel-Bengelsdorf B."/>
            <person name="Duerre P."/>
            <person name="Daniel R."/>
        </authorList>
    </citation>
    <scope>NUCLEOTIDE SEQUENCE [LARGE SCALE GENOMIC DNA]</scope>
    <source>
        <strain evidence="2 5">DSM 1911</strain>
    </source>
</reference>
<evidence type="ECO:0000313" key="3">
    <source>
        <dbReference type="EMBL" id="TYC87120.1"/>
    </source>
</evidence>
<accession>A0A1F2PG42</accession>
<dbReference type="Proteomes" id="UP001163550">
    <property type="component" value="Chromosome"/>
</dbReference>
<dbReference type="STRING" id="52694.ACWI_20740"/>
<reference evidence="3 6" key="2">
    <citation type="submission" date="2019-08" db="EMBL/GenBank/DDBJ databases">
        <title>Isolation and enrichment of carboxydotrophic bacteria from anaerobic sludge for the production of bio-based chemicals from syngas.</title>
        <authorList>
            <person name="Antares A.L."/>
            <person name="Moreira J."/>
            <person name="Diender M."/>
            <person name="Parshina S.N."/>
            <person name="Stams A.J.M."/>
            <person name="Alves M."/>
            <person name="Alves J.I."/>
            <person name="Sousa D.Z."/>
        </authorList>
    </citation>
    <scope>NUCLEOTIDE SEQUENCE [LARGE SCALE GENOMIC DNA]</scope>
    <source>
        <strain evidence="3 6">JM</strain>
    </source>
</reference>
<evidence type="ECO:0000313" key="5">
    <source>
        <dbReference type="Proteomes" id="UP000176244"/>
    </source>
</evidence>
<dbReference type="OrthoDB" id="1768572at2"/>